<feature type="transmembrane region" description="Helical" evidence="7">
    <location>
        <begin position="52"/>
        <end position="78"/>
    </location>
</feature>
<feature type="transmembrane region" description="Helical" evidence="7">
    <location>
        <begin position="442"/>
        <end position="469"/>
    </location>
</feature>
<feature type="transmembrane region" description="Helical" evidence="7">
    <location>
        <begin position="276"/>
        <end position="295"/>
    </location>
</feature>
<feature type="transmembrane region" description="Helical" evidence="7">
    <location>
        <begin position="178"/>
        <end position="202"/>
    </location>
</feature>
<feature type="transmembrane region" description="Helical" evidence="7">
    <location>
        <begin position="145"/>
        <end position="166"/>
    </location>
</feature>
<feature type="transmembrane region" description="Helical" evidence="7">
    <location>
        <begin position="525"/>
        <end position="543"/>
    </location>
</feature>
<feature type="region of interest" description="Disordered" evidence="6">
    <location>
        <begin position="1"/>
        <end position="35"/>
    </location>
</feature>
<dbReference type="Pfam" id="PF07690">
    <property type="entry name" value="MFS_1"/>
    <property type="match status" value="1"/>
</dbReference>
<gene>
    <name evidence="9" type="ORF">QBC46DRAFT_321085</name>
</gene>
<dbReference type="PANTHER" id="PTHR23501:SF193">
    <property type="entry name" value="MULTIDRUG TRANSPORTER, PUTATIVE (AFU_ORTHOLOGUE AFUA_8G00940)-RELATED"/>
    <property type="match status" value="1"/>
</dbReference>
<accession>A0AAN6S0H2</accession>
<feature type="transmembrane region" description="Helical" evidence="7">
    <location>
        <begin position="120"/>
        <end position="139"/>
    </location>
</feature>
<feature type="transmembrane region" description="Helical" evidence="7">
    <location>
        <begin position="208"/>
        <end position="227"/>
    </location>
</feature>
<comment type="caution">
    <text evidence="9">The sequence shown here is derived from an EMBL/GenBank/DDBJ whole genome shotgun (WGS) entry which is preliminary data.</text>
</comment>
<name>A0AAN6S0H2_9PEZI</name>
<feature type="transmembrane region" description="Helical" evidence="7">
    <location>
        <begin position="355"/>
        <end position="374"/>
    </location>
</feature>
<dbReference type="GO" id="GO:0005886">
    <property type="term" value="C:plasma membrane"/>
    <property type="evidence" value="ECO:0007669"/>
    <property type="project" value="TreeGrafter"/>
</dbReference>
<evidence type="ECO:0000256" key="6">
    <source>
        <dbReference type="SAM" id="MobiDB-lite"/>
    </source>
</evidence>
<dbReference type="EMBL" id="MU853876">
    <property type="protein sequence ID" value="KAK3936662.1"/>
    <property type="molecule type" value="Genomic_DNA"/>
</dbReference>
<evidence type="ECO:0000256" key="5">
    <source>
        <dbReference type="ARBA" id="ARBA00023136"/>
    </source>
</evidence>
<organism evidence="9 10">
    <name type="scientific">Diplogelasinospora grovesii</name>
    <dbReference type="NCBI Taxonomy" id="303347"/>
    <lineage>
        <taxon>Eukaryota</taxon>
        <taxon>Fungi</taxon>
        <taxon>Dikarya</taxon>
        <taxon>Ascomycota</taxon>
        <taxon>Pezizomycotina</taxon>
        <taxon>Sordariomycetes</taxon>
        <taxon>Sordariomycetidae</taxon>
        <taxon>Sordariales</taxon>
        <taxon>Diplogelasinosporaceae</taxon>
        <taxon>Diplogelasinospora</taxon>
    </lineage>
</organism>
<sequence>MASAAPLPEGPAAAEKKVAEAATADPETLAADTEKEDGTIVQTDTTLHGFRLGAVVAGVCLGSLMISLDVTIIATAIPSITSDFGDTSQIAWYPAAFTFATCSITPLAGKMAAVFPINRVYLSFMAIFLCGSILCGWAPTNSAFIAGRAIAGIGSAGVAANGMTILVKVAEPRKKPMFVGLAAGCFAIGLVLAPVIGGVFTARATWRWCFWVNIPVVALSFAVISLFFRPPESQKETLSTRLRKLDLVGSAIFIPTVFMLLFAMQQGGQNHPWNSATIIGLFVGSGVMMLLFVAWEWRKGNGAMIPADVVTRRTVFFAVLFAFCHMGSLTIATYYLPQWFQVVEGVDPFQSGIRYLPTAVTQIIMTMTASSLALRLKYYNPWFFLAPIFLITASALYTQFTAFSTPPGHWIGFQVIQGIAGGWGMQMSSLAVQLELKDSPDLLPVGIALVSFLQYLGASVVQVIAGAVFNSELRQQLLGSVGLTAEQMGLLLGAGTRSVRDVADQNFPELLNPVLEAYNTATTRVFFVPLAGAAVAFFLAFGIKWTKIEGAK</sequence>
<dbReference type="InterPro" id="IPR011701">
    <property type="entry name" value="MFS"/>
</dbReference>
<evidence type="ECO:0000256" key="1">
    <source>
        <dbReference type="ARBA" id="ARBA00004141"/>
    </source>
</evidence>
<dbReference type="Gene3D" id="1.20.1250.20">
    <property type="entry name" value="MFS general substrate transporter like domains"/>
    <property type="match status" value="2"/>
</dbReference>
<dbReference type="Proteomes" id="UP001303473">
    <property type="component" value="Unassembled WGS sequence"/>
</dbReference>
<dbReference type="PROSITE" id="PS50850">
    <property type="entry name" value="MFS"/>
    <property type="match status" value="1"/>
</dbReference>
<dbReference type="AlphaFoldDB" id="A0AAN6S0H2"/>
<reference evidence="10" key="1">
    <citation type="journal article" date="2023" name="Mol. Phylogenet. Evol.">
        <title>Genome-scale phylogeny and comparative genomics of the fungal order Sordariales.</title>
        <authorList>
            <person name="Hensen N."/>
            <person name="Bonometti L."/>
            <person name="Westerberg I."/>
            <person name="Brannstrom I.O."/>
            <person name="Guillou S."/>
            <person name="Cros-Aarteil S."/>
            <person name="Calhoun S."/>
            <person name="Haridas S."/>
            <person name="Kuo A."/>
            <person name="Mondo S."/>
            <person name="Pangilinan J."/>
            <person name="Riley R."/>
            <person name="LaButti K."/>
            <person name="Andreopoulos B."/>
            <person name="Lipzen A."/>
            <person name="Chen C."/>
            <person name="Yan M."/>
            <person name="Daum C."/>
            <person name="Ng V."/>
            <person name="Clum A."/>
            <person name="Steindorff A."/>
            <person name="Ohm R.A."/>
            <person name="Martin F."/>
            <person name="Silar P."/>
            <person name="Natvig D.O."/>
            <person name="Lalanne C."/>
            <person name="Gautier V."/>
            <person name="Ament-Velasquez S.L."/>
            <person name="Kruys A."/>
            <person name="Hutchinson M.I."/>
            <person name="Powell A.J."/>
            <person name="Barry K."/>
            <person name="Miller A.N."/>
            <person name="Grigoriev I.V."/>
            <person name="Debuchy R."/>
            <person name="Gladieux P."/>
            <person name="Hiltunen Thoren M."/>
            <person name="Johannesson H."/>
        </authorList>
    </citation>
    <scope>NUCLEOTIDE SEQUENCE [LARGE SCALE GENOMIC DNA]</scope>
    <source>
        <strain evidence="10">CBS 340.73</strain>
    </source>
</reference>
<evidence type="ECO:0000256" key="2">
    <source>
        <dbReference type="ARBA" id="ARBA00007520"/>
    </source>
</evidence>
<feature type="transmembrane region" description="Helical" evidence="7">
    <location>
        <begin position="247"/>
        <end position="264"/>
    </location>
</feature>
<keyword evidence="5 7" id="KW-0472">Membrane</keyword>
<comment type="subcellular location">
    <subcellularLocation>
        <location evidence="1">Membrane</location>
        <topology evidence="1">Multi-pass membrane protein</topology>
    </subcellularLocation>
</comment>
<feature type="transmembrane region" description="Helical" evidence="7">
    <location>
        <begin position="315"/>
        <end position="335"/>
    </location>
</feature>
<dbReference type="SUPFAM" id="SSF103473">
    <property type="entry name" value="MFS general substrate transporter"/>
    <property type="match status" value="1"/>
</dbReference>
<feature type="domain" description="Major facilitator superfamily (MFS) profile" evidence="8">
    <location>
        <begin position="55"/>
        <end position="497"/>
    </location>
</feature>
<evidence type="ECO:0000313" key="10">
    <source>
        <dbReference type="Proteomes" id="UP001303473"/>
    </source>
</evidence>
<dbReference type="InterPro" id="IPR036259">
    <property type="entry name" value="MFS_trans_sf"/>
</dbReference>
<evidence type="ECO:0000256" key="4">
    <source>
        <dbReference type="ARBA" id="ARBA00022989"/>
    </source>
</evidence>
<comment type="similarity">
    <text evidence="2">Belongs to the major facilitator superfamily. TCR/Tet family.</text>
</comment>
<feature type="transmembrane region" description="Helical" evidence="7">
    <location>
        <begin position="90"/>
        <end position="108"/>
    </location>
</feature>
<evidence type="ECO:0000313" key="9">
    <source>
        <dbReference type="EMBL" id="KAK3936662.1"/>
    </source>
</evidence>
<dbReference type="InterPro" id="IPR020846">
    <property type="entry name" value="MFS_dom"/>
</dbReference>
<dbReference type="GO" id="GO:0022857">
    <property type="term" value="F:transmembrane transporter activity"/>
    <property type="evidence" value="ECO:0007669"/>
    <property type="project" value="InterPro"/>
</dbReference>
<keyword evidence="4 7" id="KW-1133">Transmembrane helix</keyword>
<feature type="transmembrane region" description="Helical" evidence="7">
    <location>
        <begin position="381"/>
        <end position="398"/>
    </location>
</feature>
<evidence type="ECO:0000256" key="3">
    <source>
        <dbReference type="ARBA" id="ARBA00022692"/>
    </source>
</evidence>
<proteinExistence type="inferred from homology"/>
<protein>
    <submittedName>
        <fullName evidence="9">HC-toxin efflux carrier</fullName>
    </submittedName>
</protein>
<evidence type="ECO:0000256" key="7">
    <source>
        <dbReference type="SAM" id="Phobius"/>
    </source>
</evidence>
<feature type="compositionally biased region" description="Low complexity" evidence="6">
    <location>
        <begin position="1"/>
        <end position="13"/>
    </location>
</feature>
<evidence type="ECO:0000259" key="8">
    <source>
        <dbReference type="PROSITE" id="PS50850"/>
    </source>
</evidence>
<keyword evidence="3 7" id="KW-0812">Transmembrane</keyword>
<dbReference type="PANTHER" id="PTHR23501">
    <property type="entry name" value="MAJOR FACILITATOR SUPERFAMILY"/>
    <property type="match status" value="1"/>
</dbReference>
<keyword evidence="10" id="KW-1185">Reference proteome</keyword>